<dbReference type="InterPro" id="IPR029044">
    <property type="entry name" value="Nucleotide-diphossugar_trans"/>
</dbReference>
<proteinExistence type="predicted"/>
<dbReference type="PANTHER" id="PTHR43179:SF7">
    <property type="entry name" value="RHAMNOSYLTRANSFERASE WBBL"/>
    <property type="match status" value="1"/>
</dbReference>
<protein>
    <submittedName>
        <fullName evidence="1">Glycosyltransferase family 2 protein</fullName>
    </submittedName>
</protein>
<dbReference type="SUPFAM" id="SSF53448">
    <property type="entry name" value="Nucleotide-diphospho-sugar transferases"/>
    <property type="match status" value="1"/>
</dbReference>
<organism evidence="1 2">
    <name type="scientific">Providencia manganoxydans</name>
    <dbReference type="NCBI Taxonomy" id="2923283"/>
    <lineage>
        <taxon>Bacteria</taxon>
        <taxon>Pseudomonadati</taxon>
        <taxon>Pseudomonadota</taxon>
        <taxon>Gammaproteobacteria</taxon>
        <taxon>Enterobacterales</taxon>
        <taxon>Morganellaceae</taxon>
        <taxon>Providencia</taxon>
    </lineage>
</organism>
<gene>
    <name evidence="1" type="ORF">JI723_19425</name>
</gene>
<dbReference type="Proteomes" id="UP000596157">
    <property type="component" value="Chromosome"/>
</dbReference>
<dbReference type="PANTHER" id="PTHR43179">
    <property type="entry name" value="RHAMNOSYLTRANSFERASE WBBL"/>
    <property type="match status" value="1"/>
</dbReference>
<sequence length="219" mass="25613">MVDNPNFHWIDDNYHCGFGHNNNIIYNYCYNQLNMKTDDYFIILNPDVIIDYNVITHLIDNMLKNHDLIATVNLFKDIDNHIYDNSIRKFPSLSDFIKSFLGFNNPSVVDKSLLTEPCSIDWAAGSFLVIKASHYSNLKGFDENYFMYCEDIDICYRSALLNIPVKYYPNFHALHLAKHANRNFLSKHFYWHISSVLRFLLTKSGLTKVKSSIKNKASY</sequence>
<name>A0ABX7AKH3_9GAMM</name>
<dbReference type="Gene3D" id="3.90.550.10">
    <property type="entry name" value="Spore Coat Polysaccharide Biosynthesis Protein SpsA, Chain A"/>
    <property type="match status" value="1"/>
</dbReference>
<accession>A0ABX7AKH3</accession>
<dbReference type="EMBL" id="CP067099">
    <property type="protein sequence ID" value="QQO64396.1"/>
    <property type="molecule type" value="Genomic_DNA"/>
</dbReference>
<reference evidence="2" key="1">
    <citation type="submission" date="2021-01" db="EMBL/GenBank/DDBJ databases">
        <title>Providencia vermicola LLDRA6, a soil-borne Mn(II)-oxidizing bacterium, exploits a strategy of superoxide production coupled to hydrogen peroxide consumption to generate Mn oxides, as revealed by transcriptional up-regulation of genes for phenylacetic acid catabolism.</title>
        <authorList>
            <person name="Chen S."/>
            <person name="Ding Z."/>
            <person name="Chen J."/>
            <person name="Luo J."/>
            <person name="Ruan X."/>
            <person name="Li Z."/>
            <person name="Liao F."/>
            <person name="He J."/>
            <person name="Li D."/>
        </authorList>
    </citation>
    <scope>NUCLEOTIDE SEQUENCE [LARGE SCALE GENOMIC DNA]</scope>
    <source>
        <strain evidence="2">LLDRA6</strain>
    </source>
</reference>
<evidence type="ECO:0000313" key="2">
    <source>
        <dbReference type="Proteomes" id="UP000596157"/>
    </source>
</evidence>
<evidence type="ECO:0000313" key="1">
    <source>
        <dbReference type="EMBL" id="QQO64396.1"/>
    </source>
</evidence>
<keyword evidence="2" id="KW-1185">Reference proteome</keyword>